<gene>
    <name evidence="3" type="ORF">KC19_3G039600</name>
</gene>
<evidence type="ECO:0000313" key="3">
    <source>
        <dbReference type="EMBL" id="KAG0582173.1"/>
    </source>
</evidence>
<sequence length="862" mass="97132">MVNPQPKVNQGSGVGDFPGHISTMALRFVEDYAAECNSATTPSVTVLRTFSDVLRDATKVARRGEASSLNALCCFLPAAIKRTMTGVLSHEEELRAYLFEVLFVFVELVVAMFSPGTGDLATQAIKMGPNISQLLVALCDVLNSKSKFYVRLGRKRGVLVCPWRLESLLQVPGVFVKVCGGRIHGQVHYFCSQKGVDHGREGGCLCCVLPAWANPVLFSLTSIFSKVASGYKLMLRMLCYHFNFSETFSLPTTAVLLRPLCQLLNTDTGSNSWRKVIPQIETNSKIEFKDLCSEACSKLFQTLDDMIPAEELVNPCSSLEVVQENHEAFSDIIKHLHTITCWGVNHYGGTLELIQIRDSLSKLQERTWERFLDLGWNLLACKDIGAAIAATLTPTCGKESLFHLKWLEEKDIVYRCIHFNFEVDDFSEVKDFLALVAKKGVVLEEKDFLALITYSDDHSDDEEDYEFYASPDLTAAVVLDELDASSYSAGFLERVLEWLESRQADSVIYGSRIFFILRKLLTNDKERTWEKRFLTLMKKHSAGVPEKDLVDCMCDVSDHYTSHHGIEPVKDTHLQPSDQQAKLLQACSSADMTSCISTDMGDVLKNSKEYFEKKAETWKSQELDLHATTSSELAKTLAIDFPMTRHETAKKCLDRLVLAKSLSINVDVSETSMAPNVMVDAMAAELQVLEALKEESFVHCNVIRQVEELGQKHAEGYDALRQEQHTRLEKYLEVCRKEKEDVIWEALYQKAKVLASMKRASLGTDEDLSAEDILKRLFQKSQDALREMVGKHRESLERVPNSSCVVCFDKFSQKRKRACLEPCGHASACMECTTQEWKRTKKCPICVTEILKPVPIPFKLFF</sequence>
<accession>A0A8T0II87</accession>
<dbReference type="AlphaFoldDB" id="A0A8T0II87"/>
<evidence type="ECO:0000313" key="4">
    <source>
        <dbReference type="Proteomes" id="UP000822688"/>
    </source>
</evidence>
<name>A0A8T0II87_CERPU</name>
<dbReference type="PROSITE" id="PS50089">
    <property type="entry name" value="ZF_RING_2"/>
    <property type="match status" value="1"/>
</dbReference>
<keyword evidence="1" id="KW-0479">Metal-binding</keyword>
<organism evidence="3 4">
    <name type="scientific">Ceratodon purpureus</name>
    <name type="common">Fire moss</name>
    <name type="synonym">Dicranum purpureum</name>
    <dbReference type="NCBI Taxonomy" id="3225"/>
    <lineage>
        <taxon>Eukaryota</taxon>
        <taxon>Viridiplantae</taxon>
        <taxon>Streptophyta</taxon>
        <taxon>Embryophyta</taxon>
        <taxon>Bryophyta</taxon>
        <taxon>Bryophytina</taxon>
        <taxon>Bryopsida</taxon>
        <taxon>Dicranidae</taxon>
        <taxon>Pseudoditrichales</taxon>
        <taxon>Ditrichaceae</taxon>
        <taxon>Ceratodon</taxon>
    </lineage>
</organism>
<dbReference type="InterPro" id="IPR001841">
    <property type="entry name" value="Znf_RING"/>
</dbReference>
<comment type="caution">
    <text evidence="3">The sequence shown here is derived from an EMBL/GenBank/DDBJ whole genome shotgun (WGS) entry which is preliminary data.</text>
</comment>
<keyword evidence="4" id="KW-1185">Reference proteome</keyword>
<dbReference type="Proteomes" id="UP000822688">
    <property type="component" value="Chromosome 3"/>
</dbReference>
<dbReference type="Gene3D" id="3.30.40.10">
    <property type="entry name" value="Zinc/RING finger domain, C3HC4 (zinc finger)"/>
    <property type="match status" value="1"/>
</dbReference>
<dbReference type="InterPro" id="IPR013083">
    <property type="entry name" value="Znf_RING/FYVE/PHD"/>
</dbReference>
<dbReference type="SMART" id="SM00184">
    <property type="entry name" value="RING"/>
    <property type="match status" value="1"/>
</dbReference>
<dbReference type="Pfam" id="PF13920">
    <property type="entry name" value="zf-C3HC4_3"/>
    <property type="match status" value="1"/>
</dbReference>
<dbReference type="GO" id="GO:0008270">
    <property type="term" value="F:zinc ion binding"/>
    <property type="evidence" value="ECO:0007669"/>
    <property type="project" value="UniProtKB-KW"/>
</dbReference>
<feature type="domain" description="RING-type" evidence="2">
    <location>
        <begin position="804"/>
        <end position="846"/>
    </location>
</feature>
<keyword evidence="1" id="KW-0863">Zinc-finger</keyword>
<evidence type="ECO:0000256" key="1">
    <source>
        <dbReference type="PROSITE-ProRule" id="PRU00175"/>
    </source>
</evidence>
<proteinExistence type="predicted"/>
<keyword evidence="1" id="KW-0862">Zinc</keyword>
<dbReference type="EMBL" id="CM026423">
    <property type="protein sequence ID" value="KAG0582173.1"/>
    <property type="molecule type" value="Genomic_DNA"/>
</dbReference>
<evidence type="ECO:0000259" key="2">
    <source>
        <dbReference type="PROSITE" id="PS50089"/>
    </source>
</evidence>
<reference evidence="3" key="1">
    <citation type="submission" date="2020-06" db="EMBL/GenBank/DDBJ databases">
        <title>WGS assembly of Ceratodon purpureus strain R40.</title>
        <authorList>
            <person name="Carey S.B."/>
            <person name="Jenkins J."/>
            <person name="Shu S."/>
            <person name="Lovell J.T."/>
            <person name="Sreedasyam A."/>
            <person name="Maumus F."/>
            <person name="Tiley G.P."/>
            <person name="Fernandez-Pozo N."/>
            <person name="Barry K."/>
            <person name="Chen C."/>
            <person name="Wang M."/>
            <person name="Lipzen A."/>
            <person name="Daum C."/>
            <person name="Saski C.A."/>
            <person name="Payton A.C."/>
            <person name="Mcbreen J.C."/>
            <person name="Conrad R.E."/>
            <person name="Kollar L.M."/>
            <person name="Olsson S."/>
            <person name="Huttunen S."/>
            <person name="Landis J.B."/>
            <person name="Wickett N.J."/>
            <person name="Johnson M.G."/>
            <person name="Rensing S.A."/>
            <person name="Grimwood J."/>
            <person name="Schmutz J."/>
            <person name="Mcdaniel S.F."/>
        </authorList>
    </citation>
    <scope>NUCLEOTIDE SEQUENCE</scope>
    <source>
        <strain evidence="3">R40</strain>
    </source>
</reference>
<dbReference type="SUPFAM" id="SSF57850">
    <property type="entry name" value="RING/U-box"/>
    <property type="match status" value="1"/>
</dbReference>
<protein>
    <recommendedName>
        <fullName evidence="2">RING-type domain-containing protein</fullName>
    </recommendedName>
</protein>